<name>A0A9K3PF09_9STRA</name>
<feature type="compositionally biased region" description="Basic and acidic residues" evidence="2">
    <location>
        <begin position="209"/>
        <end position="249"/>
    </location>
</feature>
<feature type="compositionally biased region" description="Basic and acidic residues" evidence="2">
    <location>
        <begin position="431"/>
        <end position="441"/>
    </location>
</feature>
<organism evidence="3 4">
    <name type="scientific">Nitzschia inconspicua</name>
    <dbReference type="NCBI Taxonomy" id="303405"/>
    <lineage>
        <taxon>Eukaryota</taxon>
        <taxon>Sar</taxon>
        <taxon>Stramenopiles</taxon>
        <taxon>Ochrophyta</taxon>
        <taxon>Bacillariophyta</taxon>
        <taxon>Bacillariophyceae</taxon>
        <taxon>Bacillariophycidae</taxon>
        <taxon>Bacillariales</taxon>
        <taxon>Bacillariaceae</taxon>
        <taxon>Nitzschia</taxon>
    </lineage>
</organism>
<dbReference type="Proteomes" id="UP000693970">
    <property type="component" value="Unassembled WGS sequence"/>
</dbReference>
<protein>
    <submittedName>
        <fullName evidence="3">LUC7 domain containing protein</fullName>
    </submittedName>
</protein>
<feature type="compositionally biased region" description="Gly residues" evidence="2">
    <location>
        <begin position="442"/>
        <end position="455"/>
    </location>
</feature>
<feature type="region of interest" description="Disordered" evidence="2">
    <location>
        <begin position="13"/>
        <end position="44"/>
    </location>
</feature>
<feature type="compositionally biased region" description="Basic and acidic residues" evidence="2">
    <location>
        <begin position="405"/>
        <end position="418"/>
    </location>
</feature>
<evidence type="ECO:0000256" key="2">
    <source>
        <dbReference type="SAM" id="MobiDB-lite"/>
    </source>
</evidence>
<comment type="caution">
    <text evidence="3">The sequence shown here is derived from an EMBL/GenBank/DDBJ whole genome shotgun (WGS) entry which is preliminary data.</text>
</comment>
<dbReference type="PANTHER" id="PTHR12375">
    <property type="entry name" value="RNA-BINDING PROTEIN LUC7-RELATED"/>
    <property type="match status" value="1"/>
</dbReference>
<proteinExistence type="inferred from homology"/>
<reference evidence="3" key="2">
    <citation type="submission" date="2021-04" db="EMBL/GenBank/DDBJ databases">
        <authorList>
            <person name="Podell S."/>
        </authorList>
    </citation>
    <scope>NUCLEOTIDE SEQUENCE</scope>
    <source>
        <strain evidence="3">Hildebrandi</strain>
    </source>
</reference>
<dbReference type="OrthoDB" id="153872at2759"/>
<reference evidence="3" key="1">
    <citation type="journal article" date="2021" name="Sci. Rep.">
        <title>Diploid genomic architecture of Nitzschia inconspicua, an elite biomass production diatom.</title>
        <authorList>
            <person name="Oliver A."/>
            <person name="Podell S."/>
            <person name="Pinowska A."/>
            <person name="Traller J.C."/>
            <person name="Smith S.R."/>
            <person name="McClure R."/>
            <person name="Beliaev A."/>
            <person name="Bohutskyi P."/>
            <person name="Hill E.A."/>
            <person name="Rabines A."/>
            <person name="Zheng H."/>
            <person name="Allen L.Z."/>
            <person name="Kuo A."/>
            <person name="Grigoriev I.V."/>
            <person name="Allen A.E."/>
            <person name="Hazlebeck D."/>
            <person name="Allen E.E."/>
        </authorList>
    </citation>
    <scope>NUCLEOTIDE SEQUENCE</scope>
    <source>
        <strain evidence="3">Hildebrandi</strain>
    </source>
</reference>
<keyword evidence="4" id="KW-1185">Reference proteome</keyword>
<sequence>MTANAEARALLDQLMGTDRDAPLPSGAALPSRSKRHNLGDAADGAGMILPSSKRSKSVYDRDIDPLYTAWGIDVYDLFVNTKSDIGPNPYTVDEGARKEYLALPPEEKERLGFEARLFAKLQELVQHGDRTIARNKEKLNRELQKQSQKRGVQAQNYVVDVPDGAIEELIRTEVQVNFMKEDVEAAFKDLADVRFKEQEIVNKLKEKEKPKEVEIKDGDNGEDVKEIDNPPEESHDNKNGPDKDEKPQEDSVTDNSAVLAQLGKLTLEKQRILCEIANIMSQLGPAEDSIEVQLRNLNHVKSDITADKTVCEVSGNFMSARDADERIAAHYAGKQYVGWKLVRDKLKEMIQKYGKHGPPRPGGMRGGGGAGAPLMSHQQYQQQQSYRRDGRGGGGYGGGGGYRGGSDRREPRGERWERGSNGSSGGFDRGGYGRRDDRGGQFRDGGGSRGGYGRR</sequence>
<evidence type="ECO:0000313" key="4">
    <source>
        <dbReference type="Proteomes" id="UP000693970"/>
    </source>
</evidence>
<dbReference type="EMBL" id="JAGRRH010000022">
    <property type="protein sequence ID" value="KAG7345102.1"/>
    <property type="molecule type" value="Genomic_DNA"/>
</dbReference>
<dbReference type="GO" id="GO:0003729">
    <property type="term" value="F:mRNA binding"/>
    <property type="evidence" value="ECO:0007669"/>
    <property type="project" value="InterPro"/>
</dbReference>
<evidence type="ECO:0000256" key="1">
    <source>
        <dbReference type="ARBA" id="ARBA00005655"/>
    </source>
</evidence>
<feature type="compositionally biased region" description="Gly residues" evidence="2">
    <location>
        <begin position="392"/>
        <end position="404"/>
    </location>
</feature>
<accession>A0A9K3PF09</accession>
<dbReference type="GO" id="GO:0006376">
    <property type="term" value="P:mRNA splice site recognition"/>
    <property type="evidence" value="ECO:0007669"/>
    <property type="project" value="InterPro"/>
</dbReference>
<evidence type="ECO:0000313" key="3">
    <source>
        <dbReference type="EMBL" id="KAG7345102.1"/>
    </source>
</evidence>
<gene>
    <name evidence="3" type="ORF">IV203_032633</name>
</gene>
<dbReference type="Pfam" id="PF03194">
    <property type="entry name" value="LUC7"/>
    <property type="match status" value="1"/>
</dbReference>
<dbReference type="GO" id="GO:0005685">
    <property type="term" value="C:U1 snRNP"/>
    <property type="evidence" value="ECO:0007669"/>
    <property type="project" value="InterPro"/>
</dbReference>
<dbReference type="InterPro" id="IPR004882">
    <property type="entry name" value="Luc7-rel"/>
</dbReference>
<dbReference type="AlphaFoldDB" id="A0A9K3PF09"/>
<feature type="region of interest" description="Disordered" evidence="2">
    <location>
        <begin position="352"/>
        <end position="455"/>
    </location>
</feature>
<feature type="region of interest" description="Disordered" evidence="2">
    <location>
        <begin position="209"/>
        <end position="254"/>
    </location>
</feature>
<comment type="similarity">
    <text evidence="1">Belongs to the Luc7 family.</text>
</comment>